<sequence>MGFSFELAEIRFGCGLSPDLAAPRSALDILDRLAAPDVMATQFPLETFDVFRNRQLLLERNTRTARKARKNQNTAKAARFQHQAGKLRKKARQAKIGWLGQSILRWTWTEQGFRERLVAFWADHFTAIGKAGLFRYGTPIYIEDAIRPHIQGRFSDLLIAATTHPIMLNYLDQDKSVGPSSLAAQTNRRLKGVNENLAREVLELHTLGVEGPYDQSDVRQLAELFTGLTQNAKTGFIFRKDMAEPGAETVLGKAYAATPALGTIHDVLTDLAMHPATARHIASKLAVHFVSDTPDPVLIDHLTRRYQDTQGDLMQTYAALLEHPSSWADPLMNVKPPFPFVASACRALAVSPDRLQGGRPTRITRGIMASLAVMGQAWLKPAGPNGWPEEDGAWITPQGLAARIRWAMAAPPELSMDLPDPRQFHQNVLGRYATAQVKFAARSAETRSDAIGLTLMSPGFQRR</sequence>
<protein>
    <submittedName>
        <fullName evidence="1">DUF1800 domain-containing protein</fullName>
    </submittedName>
</protein>
<proteinExistence type="predicted"/>
<dbReference type="InterPro" id="IPR014917">
    <property type="entry name" value="DUF1800"/>
</dbReference>
<accession>A0ABZ2Y0W7</accession>
<dbReference type="Proteomes" id="UP001623232">
    <property type="component" value="Chromosome"/>
</dbReference>
<evidence type="ECO:0000313" key="1">
    <source>
        <dbReference type="EMBL" id="WZK90561.1"/>
    </source>
</evidence>
<gene>
    <name evidence="1" type="ORF">QEZ52_08440</name>
</gene>
<dbReference type="EMBL" id="CP123584">
    <property type="protein sequence ID" value="WZK90561.1"/>
    <property type="molecule type" value="Genomic_DNA"/>
</dbReference>
<evidence type="ECO:0000313" key="2">
    <source>
        <dbReference type="Proteomes" id="UP001623232"/>
    </source>
</evidence>
<keyword evidence="2" id="KW-1185">Reference proteome</keyword>
<organism evidence="1 2">
    <name type="scientific">Aliisedimentitalea scapharcae</name>
    <dbReference type="NCBI Taxonomy" id="1524259"/>
    <lineage>
        <taxon>Bacteria</taxon>
        <taxon>Pseudomonadati</taxon>
        <taxon>Pseudomonadota</taxon>
        <taxon>Alphaproteobacteria</taxon>
        <taxon>Rhodobacterales</taxon>
        <taxon>Roseobacteraceae</taxon>
        <taxon>Aliisedimentitalea</taxon>
    </lineage>
</organism>
<dbReference type="Pfam" id="PF08811">
    <property type="entry name" value="DUF1800"/>
    <property type="match status" value="1"/>
</dbReference>
<name>A0ABZ2Y0W7_9RHOB</name>
<dbReference type="RefSeq" id="WP_406649425.1">
    <property type="nucleotide sequence ID" value="NZ_CP123584.1"/>
</dbReference>
<reference evidence="1 2" key="1">
    <citation type="submission" date="2023-04" db="EMBL/GenBank/DDBJ databases">
        <title>Complete genome sequence of Alisedimentitalea scapharcae.</title>
        <authorList>
            <person name="Rong J.-C."/>
            <person name="Yi M.-L."/>
            <person name="Zhao Q."/>
        </authorList>
    </citation>
    <scope>NUCLEOTIDE SEQUENCE [LARGE SCALE GENOMIC DNA]</scope>
    <source>
        <strain evidence="1 2">KCTC 42119</strain>
    </source>
</reference>